<feature type="non-terminal residue" evidence="2">
    <location>
        <position position="1"/>
    </location>
</feature>
<proteinExistence type="predicted"/>
<feature type="non-terminal residue" evidence="2">
    <location>
        <position position="145"/>
    </location>
</feature>
<evidence type="ECO:0000256" key="1">
    <source>
        <dbReference type="SAM" id="MobiDB-lite"/>
    </source>
</evidence>
<accession>A0A553PAL9</accession>
<sequence length="145" mass="16023">TADDSSCSKEAKLAIHEQFYVDDYLNSHNYPKEALAMAQEVCDVLSGGNFNLRGWQTNHPVVADGLGISTTGEKHALISEKCHVKWIAWLLRLRAPPPHPNPPRPTESASWALPPTWTDRTHHCGREDPDEGPGHQRSGLGRRGG</sequence>
<comment type="caution">
    <text evidence="2">The sequence shown here is derived from an EMBL/GenBank/DDBJ whole genome shotgun (WGS) entry which is preliminary data.</text>
</comment>
<organism evidence="2 3">
    <name type="scientific">Tigriopus californicus</name>
    <name type="common">Marine copepod</name>
    <dbReference type="NCBI Taxonomy" id="6832"/>
    <lineage>
        <taxon>Eukaryota</taxon>
        <taxon>Metazoa</taxon>
        <taxon>Ecdysozoa</taxon>
        <taxon>Arthropoda</taxon>
        <taxon>Crustacea</taxon>
        <taxon>Multicrustacea</taxon>
        <taxon>Hexanauplia</taxon>
        <taxon>Copepoda</taxon>
        <taxon>Harpacticoida</taxon>
        <taxon>Harpacticidae</taxon>
        <taxon>Tigriopus</taxon>
    </lineage>
</organism>
<evidence type="ECO:0000313" key="2">
    <source>
        <dbReference type="EMBL" id="TRY74708.1"/>
    </source>
</evidence>
<feature type="compositionally biased region" description="Pro residues" evidence="1">
    <location>
        <begin position="95"/>
        <end position="105"/>
    </location>
</feature>
<name>A0A553PAL9_TIGCA</name>
<gene>
    <name evidence="2" type="ORF">TCAL_15637</name>
</gene>
<dbReference type="Proteomes" id="UP000318571">
    <property type="component" value="Chromosome 2"/>
</dbReference>
<reference evidence="2 3" key="1">
    <citation type="journal article" date="2018" name="Nat. Ecol. Evol.">
        <title>Genomic signatures of mitonuclear coevolution across populations of Tigriopus californicus.</title>
        <authorList>
            <person name="Barreto F.S."/>
            <person name="Watson E.T."/>
            <person name="Lima T.G."/>
            <person name="Willett C.S."/>
            <person name="Edmands S."/>
            <person name="Li W."/>
            <person name="Burton R.S."/>
        </authorList>
    </citation>
    <scope>NUCLEOTIDE SEQUENCE [LARGE SCALE GENOMIC DNA]</scope>
    <source>
        <strain evidence="2 3">San Diego</strain>
    </source>
</reference>
<feature type="region of interest" description="Disordered" evidence="1">
    <location>
        <begin position="95"/>
        <end position="145"/>
    </location>
</feature>
<dbReference type="AlphaFoldDB" id="A0A553PAL9"/>
<evidence type="ECO:0000313" key="3">
    <source>
        <dbReference type="Proteomes" id="UP000318571"/>
    </source>
</evidence>
<protein>
    <submittedName>
        <fullName evidence="2">Uncharacterized protein</fullName>
    </submittedName>
</protein>
<keyword evidence="3" id="KW-1185">Reference proteome</keyword>
<dbReference type="EMBL" id="VCGU01000005">
    <property type="protein sequence ID" value="TRY74708.1"/>
    <property type="molecule type" value="Genomic_DNA"/>
</dbReference>